<proteinExistence type="predicted"/>
<accession>A0A0J6YD89</accession>
<sequence>MDVHAFYVNPLQATVHYLMQLSALDNNTDSRKTDGQKAKLLAGD</sequence>
<gene>
    <name evidence="1" type="ORF">CIRG_04539</name>
</gene>
<dbReference type="Proteomes" id="UP000054565">
    <property type="component" value="Unassembled WGS sequence"/>
</dbReference>
<protein>
    <submittedName>
        <fullName evidence="1">Uncharacterized protein</fullName>
    </submittedName>
</protein>
<evidence type="ECO:0000313" key="1">
    <source>
        <dbReference type="EMBL" id="KMP04858.1"/>
    </source>
</evidence>
<evidence type="ECO:0000313" key="2">
    <source>
        <dbReference type="Proteomes" id="UP000054565"/>
    </source>
</evidence>
<reference evidence="2" key="1">
    <citation type="journal article" date="2010" name="Genome Res.">
        <title>Population genomic sequencing of Coccidioides fungi reveals recent hybridization and transposon control.</title>
        <authorList>
            <person name="Neafsey D.E."/>
            <person name="Barker B.M."/>
            <person name="Sharpton T.J."/>
            <person name="Stajich J.E."/>
            <person name="Park D.J."/>
            <person name="Whiston E."/>
            <person name="Hung C.-Y."/>
            <person name="McMahan C."/>
            <person name="White J."/>
            <person name="Sykes S."/>
            <person name="Heiman D."/>
            <person name="Young S."/>
            <person name="Zeng Q."/>
            <person name="Abouelleil A."/>
            <person name="Aftuck L."/>
            <person name="Bessette D."/>
            <person name="Brown A."/>
            <person name="FitzGerald M."/>
            <person name="Lui A."/>
            <person name="Macdonald J.P."/>
            <person name="Priest M."/>
            <person name="Orbach M.J."/>
            <person name="Galgiani J.N."/>
            <person name="Kirkland T.N."/>
            <person name="Cole G.T."/>
            <person name="Birren B.W."/>
            <person name="Henn M.R."/>
            <person name="Taylor J.W."/>
            <person name="Rounsley S.D."/>
        </authorList>
    </citation>
    <scope>NUCLEOTIDE SEQUENCE [LARGE SCALE GENOMIC DNA]</scope>
    <source>
        <strain evidence="2">RMSCC 2394</strain>
    </source>
</reference>
<organism evidence="1 2">
    <name type="scientific">Coccidioides immitis RMSCC 2394</name>
    <dbReference type="NCBI Taxonomy" id="404692"/>
    <lineage>
        <taxon>Eukaryota</taxon>
        <taxon>Fungi</taxon>
        <taxon>Dikarya</taxon>
        <taxon>Ascomycota</taxon>
        <taxon>Pezizomycotina</taxon>
        <taxon>Eurotiomycetes</taxon>
        <taxon>Eurotiomycetidae</taxon>
        <taxon>Onygenales</taxon>
        <taxon>Onygenaceae</taxon>
        <taxon>Coccidioides</taxon>
    </lineage>
</organism>
<name>A0A0J6YD89_COCIT</name>
<dbReference type="AlphaFoldDB" id="A0A0J6YD89"/>
<dbReference type="EMBL" id="DS028095">
    <property type="protein sequence ID" value="KMP04858.1"/>
    <property type="molecule type" value="Genomic_DNA"/>
</dbReference>